<reference evidence="1 2" key="1">
    <citation type="submission" date="2019-01" db="EMBL/GenBank/DDBJ databases">
        <title>Sequencing of cultivated peanut Arachis hypogaea provides insights into genome evolution and oil improvement.</title>
        <authorList>
            <person name="Chen X."/>
        </authorList>
    </citation>
    <scope>NUCLEOTIDE SEQUENCE [LARGE SCALE GENOMIC DNA]</scope>
    <source>
        <strain evidence="2">cv. Fuhuasheng</strain>
        <tissue evidence="1">Leaves</tissue>
    </source>
</reference>
<evidence type="ECO:0000313" key="1">
    <source>
        <dbReference type="EMBL" id="RYQ95284.1"/>
    </source>
</evidence>
<keyword evidence="2" id="KW-1185">Reference proteome</keyword>
<dbReference type="AlphaFoldDB" id="A0A444Y030"/>
<accession>A0A444Y030</accession>
<gene>
    <name evidence="1" type="ORF">Ahy_B08g090368</name>
</gene>
<protein>
    <submittedName>
        <fullName evidence="1">Uncharacterized protein</fullName>
    </submittedName>
</protein>
<evidence type="ECO:0000313" key="2">
    <source>
        <dbReference type="Proteomes" id="UP000289738"/>
    </source>
</evidence>
<proteinExistence type="predicted"/>
<dbReference type="Proteomes" id="UP000289738">
    <property type="component" value="Chromosome B08"/>
</dbReference>
<name>A0A444Y030_ARAHY</name>
<dbReference type="EMBL" id="SDMP01000018">
    <property type="protein sequence ID" value="RYQ95284.1"/>
    <property type="molecule type" value="Genomic_DNA"/>
</dbReference>
<organism evidence="1 2">
    <name type="scientific">Arachis hypogaea</name>
    <name type="common">Peanut</name>
    <dbReference type="NCBI Taxonomy" id="3818"/>
    <lineage>
        <taxon>Eukaryota</taxon>
        <taxon>Viridiplantae</taxon>
        <taxon>Streptophyta</taxon>
        <taxon>Embryophyta</taxon>
        <taxon>Tracheophyta</taxon>
        <taxon>Spermatophyta</taxon>
        <taxon>Magnoliopsida</taxon>
        <taxon>eudicotyledons</taxon>
        <taxon>Gunneridae</taxon>
        <taxon>Pentapetalae</taxon>
        <taxon>rosids</taxon>
        <taxon>fabids</taxon>
        <taxon>Fabales</taxon>
        <taxon>Fabaceae</taxon>
        <taxon>Papilionoideae</taxon>
        <taxon>50 kb inversion clade</taxon>
        <taxon>dalbergioids sensu lato</taxon>
        <taxon>Dalbergieae</taxon>
        <taxon>Pterocarpus clade</taxon>
        <taxon>Arachis</taxon>
    </lineage>
</organism>
<sequence>MTATLNLGRRSLLCTSPILLSLFQL</sequence>
<comment type="caution">
    <text evidence="1">The sequence shown here is derived from an EMBL/GenBank/DDBJ whole genome shotgun (WGS) entry which is preliminary data.</text>
</comment>